<name>V6LJ14_9EUKA</name>
<dbReference type="GO" id="GO:0008168">
    <property type="term" value="F:methyltransferase activity"/>
    <property type="evidence" value="ECO:0007669"/>
    <property type="project" value="UniProtKB-KW"/>
</dbReference>
<dbReference type="PANTHER" id="PTHR13370">
    <property type="entry name" value="RNA METHYLASE-RELATED"/>
    <property type="match status" value="1"/>
</dbReference>
<dbReference type="PIRSF" id="PIRSF017259">
    <property type="entry name" value="tRNA_mtfrase_TRM11"/>
    <property type="match status" value="1"/>
</dbReference>
<evidence type="ECO:0000259" key="3">
    <source>
        <dbReference type="Pfam" id="PF01170"/>
    </source>
</evidence>
<sequence length="422" mass="47421">MPPPERLESADIDPQIQQIQQFINENITIYMVNFPGAALVNFHIPELVAALQSTNSQILYPYISPIAFFTTTEPDLRITTLLSSMSLTKHFGKVCAISNTPEDCVLQQTKQIVESTYYKQVEELTFKMVANFIGDTDQDIAQKIQIQEAIYNKAQFMAPKVNLKSSDLNFNIIYDYISAPTRFVFSISRNVPLKRTQIQSKLALTRRAYLGPTSMDAELAGIMTTLANVKAGDFVCDPFCGTCSILTACASIGAICIGGDFDYKVIRGRKMKSYVDNYRQYGYNLPEICQQDIFHPTFKPAIFDAIICDPPYCIRATGGNEAMSDIYLELIKFASKGLQIGGKLVFWMPVPVGFDQGREIFLGCGFKQIGVYLQELTRKYGRILVEMVKTGDLEQHFGFNGVSHLDQLRELLGLNKRKVDEV</sequence>
<dbReference type="AlphaFoldDB" id="V6LJ14"/>
<evidence type="ECO:0000256" key="2">
    <source>
        <dbReference type="ARBA" id="ARBA00022679"/>
    </source>
</evidence>
<dbReference type="EMBL" id="AUWU02000001">
    <property type="protein sequence ID" value="KAH0577645.1"/>
    <property type="molecule type" value="Genomic_DNA"/>
</dbReference>
<keyword evidence="2" id="KW-0808">Transferase</keyword>
<dbReference type="EMBL" id="KI546135">
    <property type="protein sequence ID" value="EST43666.1"/>
    <property type="molecule type" value="Genomic_DNA"/>
</dbReference>
<gene>
    <name evidence="4" type="ORF">SS50377_16709</name>
    <name evidence="5" type="ORF">SS50377_20999</name>
</gene>
<dbReference type="VEuPathDB" id="GiardiaDB:SS50377_20999"/>
<evidence type="ECO:0000313" key="6">
    <source>
        <dbReference type="Proteomes" id="UP000018208"/>
    </source>
</evidence>
<dbReference type="GO" id="GO:0005737">
    <property type="term" value="C:cytoplasm"/>
    <property type="evidence" value="ECO:0007669"/>
    <property type="project" value="TreeGrafter"/>
</dbReference>
<keyword evidence="6" id="KW-1185">Reference proteome</keyword>
<dbReference type="InterPro" id="IPR002052">
    <property type="entry name" value="DNA_methylase_N6_adenine_CS"/>
</dbReference>
<dbReference type="Proteomes" id="UP000018208">
    <property type="component" value="Unassembled WGS sequence"/>
</dbReference>
<dbReference type="GO" id="GO:0003676">
    <property type="term" value="F:nucleic acid binding"/>
    <property type="evidence" value="ECO:0007669"/>
    <property type="project" value="InterPro"/>
</dbReference>
<dbReference type="PRINTS" id="PR00507">
    <property type="entry name" value="N12N6MTFRASE"/>
</dbReference>
<evidence type="ECO:0000313" key="5">
    <source>
        <dbReference type="EMBL" id="KAH0577645.1"/>
    </source>
</evidence>
<dbReference type="PANTHER" id="PTHR13370:SF3">
    <property type="entry name" value="TRNA (GUANINE(10)-N2)-METHYLTRANSFERASE HOMOLOG"/>
    <property type="match status" value="1"/>
</dbReference>
<proteinExistence type="predicted"/>
<evidence type="ECO:0000313" key="4">
    <source>
        <dbReference type="EMBL" id="EST43666.1"/>
    </source>
</evidence>
<dbReference type="InterPro" id="IPR029063">
    <property type="entry name" value="SAM-dependent_MTases_sf"/>
</dbReference>
<dbReference type="SUPFAM" id="SSF53335">
    <property type="entry name" value="S-adenosyl-L-methionine-dependent methyltransferases"/>
    <property type="match status" value="1"/>
</dbReference>
<dbReference type="Gene3D" id="3.40.50.150">
    <property type="entry name" value="Vaccinia Virus protein VP39"/>
    <property type="match status" value="1"/>
</dbReference>
<dbReference type="Pfam" id="PF01170">
    <property type="entry name" value="UPF0020"/>
    <property type="match status" value="1"/>
</dbReference>
<dbReference type="GO" id="GO:0043527">
    <property type="term" value="C:tRNA methyltransferase complex"/>
    <property type="evidence" value="ECO:0007669"/>
    <property type="project" value="UniProtKB-ARBA"/>
</dbReference>
<dbReference type="InterPro" id="IPR000241">
    <property type="entry name" value="RlmKL-like_Mtase"/>
</dbReference>
<accession>V6LJ14</accession>
<protein>
    <submittedName>
        <fullName evidence="4 5">RNA methylase</fullName>
    </submittedName>
</protein>
<reference evidence="5" key="2">
    <citation type="submission" date="2020-12" db="EMBL/GenBank/DDBJ databases">
        <title>New Spironucleus salmonicida genome in near-complete chromosomes.</title>
        <authorList>
            <person name="Xu F."/>
            <person name="Kurt Z."/>
            <person name="Jimenez-Gonzalez A."/>
            <person name="Astvaldsson A."/>
            <person name="Andersson J.O."/>
            <person name="Svard S.G."/>
        </authorList>
    </citation>
    <scope>NUCLEOTIDE SEQUENCE</scope>
    <source>
        <strain evidence="5">ATCC 50377</strain>
    </source>
</reference>
<dbReference type="PROSITE" id="PS00092">
    <property type="entry name" value="N6_MTASE"/>
    <property type="match status" value="1"/>
</dbReference>
<dbReference type="GO" id="GO:0032259">
    <property type="term" value="P:methylation"/>
    <property type="evidence" value="ECO:0007669"/>
    <property type="project" value="UniProtKB-KW"/>
</dbReference>
<feature type="domain" description="Ribosomal RNA large subunit methyltransferase K/L-like methyltransferase" evidence="3">
    <location>
        <begin position="206"/>
        <end position="346"/>
    </location>
</feature>
<dbReference type="OrthoDB" id="296065at2759"/>
<evidence type="ECO:0000256" key="1">
    <source>
        <dbReference type="ARBA" id="ARBA00022603"/>
    </source>
</evidence>
<reference evidence="4 5" key="1">
    <citation type="journal article" date="2014" name="PLoS Genet.">
        <title>The Genome of Spironucleus salmonicida Highlights a Fish Pathogen Adapted to Fluctuating Environments.</title>
        <authorList>
            <person name="Xu F."/>
            <person name="Jerlstrom-Hultqvist J."/>
            <person name="Einarsson E."/>
            <person name="Astvaldsson A."/>
            <person name="Svard S.G."/>
            <person name="Andersson J.O."/>
        </authorList>
    </citation>
    <scope>NUCLEOTIDE SEQUENCE</scope>
    <source>
        <strain evidence="5">ATCC 50377</strain>
    </source>
</reference>
<dbReference type="CDD" id="cd02440">
    <property type="entry name" value="AdoMet_MTases"/>
    <property type="match status" value="1"/>
</dbReference>
<keyword evidence="1 4" id="KW-0489">Methyltransferase</keyword>
<organism evidence="4">
    <name type="scientific">Spironucleus salmonicida</name>
    <dbReference type="NCBI Taxonomy" id="348837"/>
    <lineage>
        <taxon>Eukaryota</taxon>
        <taxon>Metamonada</taxon>
        <taxon>Diplomonadida</taxon>
        <taxon>Hexamitidae</taxon>
        <taxon>Hexamitinae</taxon>
        <taxon>Spironucleus</taxon>
    </lineage>
</organism>